<dbReference type="AlphaFoldDB" id="A0A5C3LMR7"/>
<proteinExistence type="predicted"/>
<accession>A0A5C3LMR7</accession>
<organism evidence="1 2">
    <name type="scientific">Crucibulum laeve</name>
    <dbReference type="NCBI Taxonomy" id="68775"/>
    <lineage>
        <taxon>Eukaryota</taxon>
        <taxon>Fungi</taxon>
        <taxon>Dikarya</taxon>
        <taxon>Basidiomycota</taxon>
        <taxon>Agaricomycotina</taxon>
        <taxon>Agaricomycetes</taxon>
        <taxon>Agaricomycetidae</taxon>
        <taxon>Agaricales</taxon>
        <taxon>Agaricineae</taxon>
        <taxon>Nidulariaceae</taxon>
        <taxon>Crucibulum</taxon>
    </lineage>
</organism>
<dbReference type="EMBL" id="ML213638">
    <property type="protein sequence ID" value="TFK34002.1"/>
    <property type="molecule type" value="Genomic_DNA"/>
</dbReference>
<sequence>MREVGKSKRGCSREELYVGGKSTGDLMGDPSMGTLLIDISNISKDVTATLTPPHAARTSYFGAGVDSYTSITLSVMGHFSMNISNISMNFAAILILPPLRSTSSLVVVGFQSLIATTVASSTTTPTTSTSRTTTAISTSLRTATTIRARRSSLLVGTVIDSIFSCSSGQGLRSLCLSRMPTTATPRKNSVSATRNDAEILPVVCLLDFN</sequence>
<gene>
    <name evidence="1" type="ORF">BDQ12DRAFT_384651</name>
</gene>
<reference evidence="1 2" key="1">
    <citation type="journal article" date="2019" name="Nat. Ecol. Evol.">
        <title>Megaphylogeny resolves global patterns of mushroom evolution.</title>
        <authorList>
            <person name="Varga T."/>
            <person name="Krizsan K."/>
            <person name="Foldi C."/>
            <person name="Dima B."/>
            <person name="Sanchez-Garcia M."/>
            <person name="Sanchez-Ramirez S."/>
            <person name="Szollosi G.J."/>
            <person name="Szarkandi J.G."/>
            <person name="Papp V."/>
            <person name="Albert L."/>
            <person name="Andreopoulos W."/>
            <person name="Angelini C."/>
            <person name="Antonin V."/>
            <person name="Barry K.W."/>
            <person name="Bougher N.L."/>
            <person name="Buchanan P."/>
            <person name="Buyck B."/>
            <person name="Bense V."/>
            <person name="Catcheside P."/>
            <person name="Chovatia M."/>
            <person name="Cooper J."/>
            <person name="Damon W."/>
            <person name="Desjardin D."/>
            <person name="Finy P."/>
            <person name="Geml J."/>
            <person name="Haridas S."/>
            <person name="Hughes K."/>
            <person name="Justo A."/>
            <person name="Karasinski D."/>
            <person name="Kautmanova I."/>
            <person name="Kiss B."/>
            <person name="Kocsube S."/>
            <person name="Kotiranta H."/>
            <person name="LaButti K.M."/>
            <person name="Lechner B.E."/>
            <person name="Liimatainen K."/>
            <person name="Lipzen A."/>
            <person name="Lukacs Z."/>
            <person name="Mihaltcheva S."/>
            <person name="Morgado L.N."/>
            <person name="Niskanen T."/>
            <person name="Noordeloos M.E."/>
            <person name="Ohm R.A."/>
            <person name="Ortiz-Santana B."/>
            <person name="Ovrebo C."/>
            <person name="Racz N."/>
            <person name="Riley R."/>
            <person name="Savchenko A."/>
            <person name="Shiryaev A."/>
            <person name="Soop K."/>
            <person name="Spirin V."/>
            <person name="Szebenyi C."/>
            <person name="Tomsovsky M."/>
            <person name="Tulloss R.E."/>
            <person name="Uehling J."/>
            <person name="Grigoriev I.V."/>
            <person name="Vagvolgyi C."/>
            <person name="Papp T."/>
            <person name="Martin F.M."/>
            <person name="Miettinen O."/>
            <person name="Hibbett D.S."/>
            <person name="Nagy L.G."/>
        </authorList>
    </citation>
    <scope>NUCLEOTIDE SEQUENCE [LARGE SCALE GENOMIC DNA]</scope>
    <source>
        <strain evidence="1 2">CBS 166.37</strain>
    </source>
</reference>
<dbReference type="Proteomes" id="UP000308652">
    <property type="component" value="Unassembled WGS sequence"/>
</dbReference>
<name>A0A5C3LMR7_9AGAR</name>
<protein>
    <submittedName>
        <fullName evidence="1">Uncharacterized protein</fullName>
    </submittedName>
</protein>
<keyword evidence="2" id="KW-1185">Reference proteome</keyword>
<evidence type="ECO:0000313" key="2">
    <source>
        <dbReference type="Proteomes" id="UP000308652"/>
    </source>
</evidence>
<evidence type="ECO:0000313" key="1">
    <source>
        <dbReference type="EMBL" id="TFK34002.1"/>
    </source>
</evidence>